<dbReference type="SUPFAM" id="SSF56112">
    <property type="entry name" value="Protein kinase-like (PK-like)"/>
    <property type="match status" value="1"/>
</dbReference>
<dbReference type="EC" id="2.7.11.1" evidence="8"/>
<dbReference type="CDD" id="cd14014">
    <property type="entry name" value="STKc_PknB_like"/>
    <property type="match status" value="1"/>
</dbReference>
<dbReference type="Proteomes" id="UP000315082">
    <property type="component" value="Chromosome"/>
</dbReference>
<protein>
    <submittedName>
        <fullName evidence="8">Tubulin-like protein</fullName>
        <ecNumber evidence="8">2.7.11.1</ecNumber>
    </submittedName>
</protein>
<dbReference type="Gene3D" id="1.10.510.10">
    <property type="entry name" value="Transferase(Phosphotransferase) domain 1"/>
    <property type="match status" value="1"/>
</dbReference>
<dbReference type="AlphaFoldDB" id="A0A518JN90"/>
<evidence type="ECO:0000256" key="6">
    <source>
        <dbReference type="SAM" id="MobiDB-lite"/>
    </source>
</evidence>
<evidence type="ECO:0000256" key="4">
    <source>
        <dbReference type="ARBA" id="ARBA00022840"/>
    </source>
</evidence>
<evidence type="ECO:0000313" key="8">
    <source>
        <dbReference type="EMBL" id="QDV67020.1"/>
    </source>
</evidence>
<evidence type="ECO:0000256" key="1">
    <source>
        <dbReference type="ARBA" id="ARBA00022679"/>
    </source>
</evidence>
<dbReference type="KEGG" id="rcf:Poly24_07110"/>
<dbReference type="RefSeq" id="WP_145090471.1">
    <property type="nucleotide sequence ID" value="NZ_CP036348.1"/>
</dbReference>
<reference evidence="8 9" key="1">
    <citation type="submission" date="2019-02" db="EMBL/GenBank/DDBJ databases">
        <title>Deep-cultivation of Planctomycetes and their phenomic and genomic characterization uncovers novel biology.</title>
        <authorList>
            <person name="Wiegand S."/>
            <person name="Jogler M."/>
            <person name="Boedeker C."/>
            <person name="Pinto D."/>
            <person name="Vollmers J."/>
            <person name="Rivas-Marin E."/>
            <person name="Kohn T."/>
            <person name="Peeters S.H."/>
            <person name="Heuer A."/>
            <person name="Rast P."/>
            <person name="Oberbeckmann S."/>
            <person name="Bunk B."/>
            <person name="Jeske O."/>
            <person name="Meyerdierks A."/>
            <person name="Storesund J.E."/>
            <person name="Kallscheuer N."/>
            <person name="Luecker S."/>
            <person name="Lage O.M."/>
            <person name="Pohl T."/>
            <person name="Merkel B.J."/>
            <person name="Hornburger P."/>
            <person name="Mueller R.-W."/>
            <person name="Bruemmer F."/>
            <person name="Labrenz M."/>
            <person name="Spormann A.M."/>
            <person name="Op den Camp H."/>
            <person name="Overmann J."/>
            <person name="Amann R."/>
            <person name="Jetten M.S.M."/>
            <person name="Mascher T."/>
            <person name="Medema M.H."/>
            <person name="Devos D.P."/>
            <person name="Kaster A.-K."/>
            <person name="Ovreas L."/>
            <person name="Rohde M."/>
            <person name="Galperin M.Y."/>
            <person name="Jogler C."/>
        </authorList>
    </citation>
    <scope>NUCLEOTIDE SEQUENCE [LARGE SCALE GENOMIC DNA]</scope>
    <source>
        <strain evidence="8 9">Poly24</strain>
    </source>
</reference>
<keyword evidence="4" id="KW-0067">ATP-binding</keyword>
<evidence type="ECO:0000256" key="3">
    <source>
        <dbReference type="ARBA" id="ARBA00022777"/>
    </source>
</evidence>
<dbReference type="PROSITE" id="PS00108">
    <property type="entry name" value="PROTEIN_KINASE_ST"/>
    <property type="match status" value="1"/>
</dbReference>
<dbReference type="InterPro" id="IPR011009">
    <property type="entry name" value="Kinase-like_dom_sf"/>
</dbReference>
<dbReference type="GO" id="GO:0004674">
    <property type="term" value="F:protein serine/threonine kinase activity"/>
    <property type="evidence" value="ECO:0007669"/>
    <property type="project" value="UniProtKB-EC"/>
</dbReference>
<feature type="region of interest" description="Disordered" evidence="6">
    <location>
        <begin position="1050"/>
        <end position="1069"/>
    </location>
</feature>
<dbReference type="EMBL" id="CP036348">
    <property type="protein sequence ID" value="QDV67020.1"/>
    <property type="molecule type" value="Genomic_DNA"/>
</dbReference>
<dbReference type="SMART" id="SM00220">
    <property type="entry name" value="S_TKc"/>
    <property type="match status" value="1"/>
</dbReference>
<dbReference type="InterPro" id="IPR008271">
    <property type="entry name" value="Ser/Thr_kinase_AS"/>
</dbReference>
<keyword evidence="3" id="KW-0418">Kinase</keyword>
<feature type="domain" description="Protein kinase" evidence="7">
    <location>
        <begin position="18"/>
        <end position="276"/>
    </location>
</feature>
<dbReference type="PANTHER" id="PTHR43289">
    <property type="entry name" value="MITOGEN-ACTIVATED PROTEIN KINASE KINASE KINASE 20-RELATED"/>
    <property type="match status" value="1"/>
</dbReference>
<dbReference type="OrthoDB" id="278998at2"/>
<dbReference type="InterPro" id="IPR000719">
    <property type="entry name" value="Prot_kinase_dom"/>
</dbReference>
<keyword evidence="1 8" id="KW-0808">Transferase</keyword>
<dbReference type="Pfam" id="PF13809">
    <property type="entry name" value="Tubulin_2"/>
    <property type="match status" value="1"/>
</dbReference>
<gene>
    <name evidence="8" type="ORF">Poly24_07110</name>
</gene>
<keyword evidence="2" id="KW-0547">Nucleotide-binding</keyword>
<organism evidence="8 9">
    <name type="scientific">Rosistilla carotiformis</name>
    <dbReference type="NCBI Taxonomy" id="2528017"/>
    <lineage>
        <taxon>Bacteria</taxon>
        <taxon>Pseudomonadati</taxon>
        <taxon>Planctomycetota</taxon>
        <taxon>Planctomycetia</taxon>
        <taxon>Pirellulales</taxon>
        <taxon>Pirellulaceae</taxon>
        <taxon>Rosistilla</taxon>
    </lineage>
</organism>
<evidence type="ECO:0000256" key="2">
    <source>
        <dbReference type="ARBA" id="ARBA00022741"/>
    </source>
</evidence>
<evidence type="ECO:0000256" key="5">
    <source>
        <dbReference type="SAM" id="Coils"/>
    </source>
</evidence>
<dbReference type="GO" id="GO:0005524">
    <property type="term" value="F:ATP binding"/>
    <property type="evidence" value="ECO:0007669"/>
    <property type="project" value="UniProtKB-KW"/>
</dbReference>
<feature type="coiled-coil region" evidence="5">
    <location>
        <begin position="837"/>
        <end position="864"/>
    </location>
</feature>
<dbReference type="InterPro" id="IPR025904">
    <property type="entry name" value="Tubulin-like"/>
</dbReference>
<feature type="region of interest" description="Disordered" evidence="6">
    <location>
        <begin position="277"/>
        <end position="303"/>
    </location>
</feature>
<evidence type="ECO:0000259" key="7">
    <source>
        <dbReference type="PROSITE" id="PS50011"/>
    </source>
</evidence>
<keyword evidence="5" id="KW-0175">Coiled coil</keyword>
<accession>A0A518JN90</accession>
<evidence type="ECO:0000313" key="9">
    <source>
        <dbReference type="Proteomes" id="UP000315082"/>
    </source>
</evidence>
<sequence>MTISALKIESGTETIAGYKVLRKLGAGGYGEVWSAEAPGGMEKAIKFVFGSHDSERGARELRSLNRIKGVNHPFLLSLERFEIVNGQLIIITELASGSLEDIYNKHRERGSCGIPKSDLLNFLHDAADGLDYLHDEFQLQHLDVKPGNLLIVGGHVKVGDFGLLKDLGDVECSMVGGLTPIYAAPEVFDGRPHHNSDQYSLAVMYQELLTGHRPFAGRTIAQLATQHVHSAPNLESLPPADRPVIARALEKDPNRRFASCRELVSRLRQSNERPIAIPTQANPVDGTTQQFGGLGGGPAGSNRPAVDNLPRLDSQELANLGTSQALVIGLGGVGRSVMEQLCLKQTNTNSADFDLQGLLIDTDDAEMYRFREFEIANNLICNVQRACFPLKSPHDYRDSHGDRFTSISRRWIYNVPKTRRTEGLRPLGRLALIDHASHLKRMLTQSISELIVDPTGTLKPRIYVVGSLLGGTASGMFLDVTFMIRNLLDEHNFADVEVRPLMLASVPENVENADPLSVASTHAALSEMHYFLQPNKGYPEDRANTLASVPAARTPLPAAYVAAPTKDQDGVQLISDYLWNDAFVAPALMDQARKRPEVDNANRTQSTIRSFGTAPLQVRPTIDIESLKKRSIDQVIRGWMGDPKTQHANLPHDVITMLNQIGVSPTLWAAQQIEDVLHQKPEAWCRELEQTLATELQSRRDPKAPIAKDAVLWARAKAQPLLAQAAEVEELNNDLPPLGQGAIPALMRLIRGKLRDQKLDLFQSVGLLRAITKQCFAYAQENEREITCLKERANDALHHLMSDLTSTRINQIDLSKLSGAMIDLMRADLQKPNGIVFEEIGDRVKRLEQELLAHANELADLHQLLLGLDLPSGASSNLTERKIQPIIATALHDQFADKLLFRCLNSSSPTGPAKIGEMLDRMLAAATATANEMLNDTSGAGVVSAEELQSQITAALKQAYPKLLRFGGRQRVLLVGDDKRQLDSLRPAIEAAVGGEITTVVAPNAKTMILHEASDIPVDSILGNLVGTLGADLTIAGRLMSRCDIQWSEPTESNSTAKSMTFGSSNDAY</sequence>
<dbReference type="PANTHER" id="PTHR43289:SF34">
    <property type="entry name" value="SERINE_THREONINE-PROTEIN KINASE YBDM-RELATED"/>
    <property type="match status" value="1"/>
</dbReference>
<proteinExistence type="predicted"/>
<dbReference type="Pfam" id="PF00069">
    <property type="entry name" value="Pkinase"/>
    <property type="match status" value="1"/>
</dbReference>
<keyword evidence="9" id="KW-1185">Reference proteome</keyword>
<name>A0A518JN90_9BACT</name>
<dbReference type="PROSITE" id="PS50011">
    <property type="entry name" value="PROTEIN_KINASE_DOM"/>
    <property type="match status" value="1"/>
</dbReference>